<dbReference type="InterPro" id="IPR032675">
    <property type="entry name" value="LRR_dom_sf"/>
</dbReference>
<sequence>MAEEFIYMGEPNPVLPPGAIRVIVDESVNIIPAYAFKWNRTIVELICHVGVKKVGGWAFDRCSSLRRVIMPGVEVVEEDAFFSCTALSYVECDKLEKIEEGAFCFCSSLRSINLPSAKIVEGMAFSECEADLSSAKIVGEYAFAHCEALKGAIFGDKLETIKSWAFDNCYSLEQITIPLKDGMFDHDNIFQGCEELKRVVLVGGEILQVNIAIAAFLMEKWRKDMNDVIDSINQILPDTPAGYEDYDDDDVGEKAFAIREPE</sequence>
<dbReference type="PANTHER" id="PTHR45661:SF3">
    <property type="entry name" value="IG-LIKE DOMAIN-CONTAINING PROTEIN"/>
    <property type="match status" value="1"/>
</dbReference>
<accession>A0AAD8YCK2</accession>
<proteinExistence type="predicted"/>
<dbReference type="AlphaFoldDB" id="A0AAD8YCK2"/>
<dbReference type="PANTHER" id="PTHR45661">
    <property type="entry name" value="SURFACE ANTIGEN"/>
    <property type="match status" value="1"/>
</dbReference>
<name>A0AAD8YCK2_9STRA</name>
<comment type="caution">
    <text evidence="1">The sequence shown here is derived from an EMBL/GenBank/DDBJ whole genome shotgun (WGS) entry which is preliminary data.</text>
</comment>
<dbReference type="InterPro" id="IPR053139">
    <property type="entry name" value="Surface_bspA-like"/>
</dbReference>
<feature type="non-terminal residue" evidence="1">
    <location>
        <position position="1"/>
    </location>
</feature>
<dbReference type="EMBL" id="JATAAI010000010">
    <property type="protein sequence ID" value="KAK1743089.1"/>
    <property type="molecule type" value="Genomic_DNA"/>
</dbReference>
<protein>
    <submittedName>
        <fullName evidence="1">Leucine-rich repeat domain-containing protein</fullName>
    </submittedName>
</protein>
<dbReference type="SUPFAM" id="SSF52058">
    <property type="entry name" value="L domain-like"/>
    <property type="match status" value="1"/>
</dbReference>
<dbReference type="Proteomes" id="UP001224775">
    <property type="component" value="Unassembled WGS sequence"/>
</dbReference>
<keyword evidence="2" id="KW-1185">Reference proteome</keyword>
<dbReference type="Gene3D" id="3.80.10.10">
    <property type="entry name" value="Ribonuclease Inhibitor"/>
    <property type="match status" value="2"/>
</dbReference>
<dbReference type="InterPro" id="IPR026906">
    <property type="entry name" value="LRR_5"/>
</dbReference>
<reference evidence="1" key="1">
    <citation type="submission" date="2023-06" db="EMBL/GenBank/DDBJ databases">
        <title>Survivors Of The Sea: Transcriptome response of Skeletonema marinoi to long-term dormancy.</title>
        <authorList>
            <person name="Pinder M.I.M."/>
            <person name="Kourtchenko O."/>
            <person name="Robertson E.K."/>
            <person name="Larsson T."/>
            <person name="Maumus F."/>
            <person name="Osuna-Cruz C.M."/>
            <person name="Vancaester E."/>
            <person name="Stenow R."/>
            <person name="Vandepoele K."/>
            <person name="Ploug H."/>
            <person name="Bruchert V."/>
            <person name="Godhe A."/>
            <person name="Topel M."/>
        </authorList>
    </citation>
    <scope>NUCLEOTIDE SEQUENCE</scope>
    <source>
        <strain evidence="1">R05AC</strain>
    </source>
</reference>
<organism evidence="1 2">
    <name type="scientific">Skeletonema marinoi</name>
    <dbReference type="NCBI Taxonomy" id="267567"/>
    <lineage>
        <taxon>Eukaryota</taxon>
        <taxon>Sar</taxon>
        <taxon>Stramenopiles</taxon>
        <taxon>Ochrophyta</taxon>
        <taxon>Bacillariophyta</taxon>
        <taxon>Coscinodiscophyceae</taxon>
        <taxon>Thalassiosirophycidae</taxon>
        <taxon>Thalassiosirales</taxon>
        <taxon>Skeletonemataceae</taxon>
        <taxon>Skeletonema</taxon>
        <taxon>Skeletonema marinoi-dohrnii complex</taxon>
    </lineage>
</organism>
<gene>
    <name evidence="1" type="ORF">QTG54_006686</name>
</gene>
<evidence type="ECO:0000313" key="2">
    <source>
        <dbReference type="Proteomes" id="UP001224775"/>
    </source>
</evidence>
<dbReference type="Pfam" id="PF13306">
    <property type="entry name" value="LRR_5"/>
    <property type="match status" value="2"/>
</dbReference>
<evidence type="ECO:0000313" key="1">
    <source>
        <dbReference type="EMBL" id="KAK1743089.1"/>
    </source>
</evidence>